<accession>A0ABT5LWW1</accession>
<dbReference type="Proteomes" id="UP001220225">
    <property type="component" value="Unassembled WGS sequence"/>
</dbReference>
<keyword evidence="2" id="KW-1185">Reference proteome</keyword>
<gene>
    <name evidence="1" type="ORF">PSI14_19400</name>
</gene>
<dbReference type="RefSeq" id="WP_273577621.1">
    <property type="nucleotide sequence ID" value="NZ_JAQRFN010000054.1"/>
</dbReference>
<comment type="caution">
    <text evidence="1">The sequence shown here is derived from an EMBL/GenBank/DDBJ whole genome shotgun (WGS) entry which is preliminary data.</text>
</comment>
<sequence>MQQGWGGGGKLTEAAGRPAYSVVGLTMARQLKKNADFCRGLAPVLTAEGTALCATPGDADQRGRQT</sequence>
<proteinExistence type="predicted"/>
<name>A0ABT5LWW1_9GAMM</name>
<evidence type="ECO:0000313" key="2">
    <source>
        <dbReference type="Proteomes" id="UP001220225"/>
    </source>
</evidence>
<evidence type="ECO:0000313" key="1">
    <source>
        <dbReference type="EMBL" id="MDC9598935.1"/>
    </source>
</evidence>
<organism evidence="1 2">
    <name type="scientific">Xenorhabdus anantnagensis</name>
    <dbReference type="NCBI Taxonomy" id="3025875"/>
    <lineage>
        <taxon>Bacteria</taxon>
        <taxon>Pseudomonadati</taxon>
        <taxon>Pseudomonadota</taxon>
        <taxon>Gammaproteobacteria</taxon>
        <taxon>Enterobacterales</taxon>
        <taxon>Morganellaceae</taxon>
        <taxon>Xenorhabdus</taxon>
    </lineage>
</organism>
<reference evidence="1 2" key="1">
    <citation type="submission" date="2023-02" db="EMBL/GenBank/DDBJ databases">
        <title>Entomopathogenic bacteria.</title>
        <authorList>
            <person name="Machado R.A."/>
        </authorList>
    </citation>
    <scope>NUCLEOTIDE SEQUENCE [LARGE SCALE GENOMIC DNA]</scope>
    <source>
        <strain evidence="1 2">XENO-2</strain>
    </source>
</reference>
<protein>
    <submittedName>
        <fullName evidence="1">Uncharacterized protein</fullName>
    </submittedName>
</protein>
<dbReference type="EMBL" id="JAQRFN010000054">
    <property type="protein sequence ID" value="MDC9598935.1"/>
    <property type="molecule type" value="Genomic_DNA"/>
</dbReference>